<evidence type="ECO:0000256" key="3">
    <source>
        <dbReference type="ARBA" id="ARBA00023082"/>
    </source>
</evidence>
<dbReference type="InterPro" id="IPR013325">
    <property type="entry name" value="RNA_pol_sigma_r2"/>
</dbReference>
<evidence type="ECO:0000256" key="2">
    <source>
        <dbReference type="ARBA" id="ARBA00023015"/>
    </source>
</evidence>
<sequence length="175" mass="19201">MRAVSDAPPGAVAGSDDEARYQDLFVRHFRATVRLARLLGADDPEDVAQEAFVRLHEHRRRLREPAAALAHVRRTAANLATSRLRHLRVVRRTPGEVPRTAASAEDAVVAAERVDELVAALARLPVRQREALVLRYWLDLPVAEVADALDVPVGTAKSTISRAQAALANLLEDRS</sequence>
<evidence type="ECO:0000256" key="5">
    <source>
        <dbReference type="ARBA" id="ARBA00023163"/>
    </source>
</evidence>
<keyword evidence="4" id="KW-0238">DNA-binding</keyword>
<dbReference type="Proteomes" id="UP000533269">
    <property type="component" value="Unassembled WGS sequence"/>
</dbReference>
<reference evidence="8 9" key="2">
    <citation type="submission" date="2020-08" db="EMBL/GenBank/DDBJ databases">
        <authorList>
            <person name="Partida-Martinez L."/>
            <person name="Huntemann M."/>
            <person name="Clum A."/>
            <person name="Wang J."/>
            <person name="Palaniappan K."/>
            <person name="Ritter S."/>
            <person name="Chen I.-M."/>
            <person name="Stamatis D."/>
            <person name="Reddy T."/>
            <person name="O'Malley R."/>
            <person name="Daum C."/>
            <person name="Shapiro N."/>
            <person name="Ivanova N."/>
            <person name="Kyrpides N."/>
            <person name="Woyke T."/>
        </authorList>
    </citation>
    <scope>NUCLEOTIDE SEQUENCE [LARGE SCALE GENOMIC DNA]</scope>
    <source>
        <strain evidence="8 9">AS2.23</strain>
    </source>
</reference>
<feature type="domain" description="RNA polymerase sigma factor 70 region 4 type 2" evidence="7">
    <location>
        <begin position="116"/>
        <end position="163"/>
    </location>
</feature>
<dbReference type="Pfam" id="PF08281">
    <property type="entry name" value="Sigma70_r4_2"/>
    <property type="match status" value="1"/>
</dbReference>
<dbReference type="InterPro" id="IPR014284">
    <property type="entry name" value="RNA_pol_sigma-70_dom"/>
</dbReference>
<dbReference type="SUPFAM" id="SSF88659">
    <property type="entry name" value="Sigma3 and sigma4 domains of RNA polymerase sigma factors"/>
    <property type="match status" value="1"/>
</dbReference>
<dbReference type="EMBL" id="JACHVY010000001">
    <property type="protein sequence ID" value="MBB2901282.1"/>
    <property type="molecule type" value="Genomic_DNA"/>
</dbReference>
<dbReference type="InterPro" id="IPR013249">
    <property type="entry name" value="RNA_pol_sigma70_r4_t2"/>
</dbReference>
<dbReference type="GO" id="GO:0003677">
    <property type="term" value="F:DNA binding"/>
    <property type="evidence" value="ECO:0007669"/>
    <property type="project" value="UniProtKB-KW"/>
</dbReference>
<dbReference type="InterPro" id="IPR039425">
    <property type="entry name" value="RNA_pol_sigma-70-like"/>
</dbReference>
<comment type="similarity">
    <text evidence="1">Belongs to the sigma-70 factor family. ECF subfamily.</text>
</comment>
<keyword evidence="2" id="KW-0805">Transcription regulation</keyword>
<dbReference type="SUPFAM" id="SSF88946">
    <property type="entry name" value="Sigma2 domain of RNA polymerase sigma factors"/>
    <property type="match status" value="1"/>
</dbReference>
<evidence type="ECO:0000259" key="7">
    <source>
        <dbReference type="Pfam" id="PF08281"/>
    </source>
</evidence>
<dbReference type="Gene3D" id="1.10.10.10">
    <property type="entry name" value="Winged helix-like DNA-binding domain superfamily/Winged helix DNA-binding domain"/>
    <property type="match status" value="1"/>
</dbReference>
<feature type="domain" description="RNA polymerase sigma-70 region 2" evidence="6">
    <location>
        <begin position="25"/>
        <end position="87"/>
    </location>
</feature>
<evidence type="ECO:0000313" key="9">
    <source>
        <dbReference type="Proteomes" id="UP000533269"/>
    </source>
</evidence>
<reference evidence="8 9" key="1">
    <citation type="submission" date="2020-08" db="EMBL/GenBank/DDBJ databases">
        <title>The Agave Microbiome: Exploring the role of microbial communities in plant adaptations to desert environments.</title>
        <authorList>
            <person name="Partida-Martinez L.P."/>
        </authorList>
    </citation>
    <scope>NUCLEOTIDE SEQUENCE [LARGE SCALE GENOMIC DNA]</scope>
    <source>
        <strain evidence="8 9">AS2.23</strain>
    </source>
</reference>
<comment type="caution">
    <text evidence="8">The sequence shown here is derived from an EMBL/GenBank/DDBJ whole genome shotgun (WGS) entry which is preliminary data.</text>
</comment>
<evidence type="ECO:0000259" key="6">
    <source>
        <dbReference type="Pfam" id="PF04542"/>
    </source>
</evidence>
<accession>A0A7W4TLV5</accession>
<protein>
    <submittedName>
        <fullName evidence="8">RNA polymerase sigma-70 factor (Sigma-E family)</fullName>
    </submittedName>
</protein>
<evidence type="ECO:0000313" key="8">
    <source>
        <dbReference type="EMBL" id="MBB2901282.1"/>
    </source>
</evidence>
<dbReference type="PANTHER" id="PTHR43133:SF50">
    <property type="entry name" value="ECF RNA POLYMERASE SIGMA FACTOR SIGM"/>
    <property type="match status" value="1"/>
</dbReference>
<keyword evidence="3" id="KW-0731">Sigma factor</keyword>
<dbReference type="CDD" id="cd06171">
    <property type="entry name" value="Sigma70_r4"/>
    <property type="match status" value="1"/>
</dbReference>
<dbReference type="Gene3D" id="1.10.1740.10">
    <property type="match status" value="1"/>
</dbReference>
<dbReference type="OMA" id="VCNLTRM"/>
<dbReference type="InterPro" id="IPR007627">
    <property type="entry name" value="RNA_pol_sigma70_r2"/>
</dbReference>
<gene>
    <name evidence="8" type="ORF">FHR75_002070</name>
</gene>
<evidence type="ECO:0000256" key="4">
    <source>
        <dbReference type="ARBA" id="ARBA00023125"/>
    </source>
</evidence>
<evidence type="ECO:0000256" key="1">
    <source>
        <dbReference type="ARBA" id="ARBA00010641"/>
    </source>
</evidence>
<dbReference type="Pfam" id="PF04542">
    <property type="entry name" value="Sigma70_r2"/>
    <property type="match status" value="1"/>
</dbReference>
<dbReference type="RefSeq" id="WP_012085588.1">
    <property type="nucleotide sequence ID" value="NZ_JACHVY010000001.1"/>
</dbReference>
<organism evidence="8 9">
    <name type="scientific">Kineococcus radiotolerans</name>
    <dbReference type="NCBI Taxonomy" id="131568"/>
    <lineage>
        <taxon>Bacteria</taxon>
        <taxon>Bacillati</taxon>
        <taxon>Actinomycetota</taxon>
        <taxon>Actinomycetes</taxon>
        <taxon>Kineosporiales</taxon>
        <taxon>Kineosporiaceae</taxon>
        <taxon>Kineococcus</taxon>
    </lineage>
</organism>
<dbReference type="GO" id="GO:0006352">
    <property type="term" value="P:DNA-templated transcription initiation"/>
    <property type="evidence" value="ECO:0007669"/>
    <property type="project" value="InterPro"/>
</dbReference>
<proteinExistence type="inferred from homology"/>
<dbReference type="GO" id="GO:0016987">
    <property type="term" value="F:sigma factor activity"/>
    <property type="evidence" value="ECO:0007669"/>
    <property type="project" value="UniProtKB-KW"/>
</dbReference>
<name>A0A7W4TLV5_KINRA</name>
<dbReference type="PANTHER" id="PTHR43133">
    <property type="entry name" value="RNA POLYMERASE ECF-TYPE SIGMA FACTO"/>
    <property type="match status" value="1"/>
</dbReference>
<dbReference type="InterPro" id="IPR036388">
    <property type="entry name" value="WH-like_DNA-bd_sf"/>
</dbReference>
<dbReference type="NCBIfam" id="TIGR02937">
    <property type="entry name" value="sigma70-ECF"/>
    <property type="match status" value="1"/>
</dbReference>
<dbReference type="AlphaFoldDB" id="A0A7W4TLV5"/>
<keyword evidence="5" id="KW-0804">Transcription</keyword>
<dbReference type="InterPro" id="IPR013324">
    <property type="entry name" value="RNA_pol_sigma_r3/r4-like"/>
</dbReference>